<name>A0A918R8X1_9FLAO</name>
<reference evidence="2" key="1">
    <citation type="journal article" date="2014" name="Int. J. Syst. Evol. Microbiol.">
        <title>Complete genome sequence of Corynebacterium casei LMG S-19264T (=DSM 44701T), isolated from a smear-ripened cheese.</title>
        <authorList>
            <consortium name="US DOE Joint Genome Institute (JGI-PGF)"/>
            <person name="Walter F."/>
            <person name="Albersmeier A."/>
            <person name="Kalinowski J."/>
            <person name="Ruckert C."/>
        </authorList>
    </citation>
    <scope>NUCLEOTIDE SEQUENCE</scope>
    <source>
        <strain evidence="2">KCTC 12710</strain>
    </source>
</reference>
<proteinExistence type="predicted"/>
<dbReference type="AlphaFoldDB" id="A0A918R8X1"/>
<reference evidence="2" key="2">
    <citation type="submission" date="2020-09" db="EMBL/GenBank/DDBJ databases">
        <authorList>
            <person name="Sun Q."/>
            <person name="Kim S."/>
        </authorList>
    </citation>
    <scope>NUCLEOTIDE SEQUENCE</scope>
    <source>
        <strain evidence="2">KCTC 12710</strain>
    </source>
</reference>
<evidence type="ECO:0000313" key="3">
    <source>
        <dbReference type="Proteomes" id="UP000636004"/>
    </source>
</evidence>
<gene>
    <name evidence="2" type="ORF">GCM10007028_28160</name>
</gene>
<evidence type="ECO:0000313" key="2">
    <source>
        <dbReference type="EMBL" id="GGZ88201.1"/>
    </source>
</evidence>
<feature type="compositionally biased region" description="Polar residues" evidence="1">
    <location>
        <begin position="79"/>
        <end position="88"/>
    </location>
</feature>
<comment type="caution">
    <text evidence="2">The sequence shown here is derived from an EMBL/GenBank/DDBJ whole genome shotgun (WGS) entry which is preliminary data.</text>
</comment>
<dbReference type="SUPFAM" id="SSF55874">
    <property type="entry name" value="ATPase domain of HSP90 chaperone/DNA topoisomerase II/histidine kinase"/>
    <property type="match status" value="1"/>
</dbReference>
<dbReference type="Pfam" id="PF13589">
    <property type="entry name" value="HATPase_c_3"/>
    <property type="match status" value="1"/>
</dbReference>
<organism evidence="2 3">
    <name type="scientific">Algibacter mikhailovii</name>
    <dbReference type="NCBI Taxonomy" id="425498"/>
    <lineage>
        <taxon>Bacteria</taxon>
        <taxon>Pseudomonadati</taxon>
        <taxon>Bacteroidota</taxon>
        <taxon>Flavobacteriia</taxon>
        <taxon>Flavobacteriales</taxon>
        <taxon>Flavobacteriaceae</taxon>
        <taxon>Algibacter</taxon>
    </lineage>
</organism>
<evidence type="ECO:0000256" key="1">
    <source>
        <dbReference type="SAM" id="MobiDB-lite"/>
    </source>
</evidence>
<dbReference type="InterPro" id="IPR036890">
    <property type="entry name" value="HATPase_C_sf"/>
</dbReference>
<sequence>MSQLKTKIISEDASPHPEYLIKSIAEQGYSLETSLADLMDNSISAKADKIEVLIDTDSEPFKLFLADNGHGMTEEELSKNMQFPSNSPEDSRSDSDLGRFGLGMKTASFSQTRKFTVLSKKKDEKKYFGRTWDVGFLKTNGWKIIINSDEEVARLMYQYNQLSNAFLNGFEDYEPNTIVIWEGLYKFENYLKEGNRKDALKREITEVTSDYLALVFHRFMEKTISPLQIRINNTIVSPFNPFPEEEKDFRQIEPKQSSFRSDVIKIEGFVLPSRAISESKKGLTKWTTRYRGLMDMEGLYIYRADRIILFGGWNGIVKKAPRLQLARLRVEVGNSVDHLLHLNVAKSQIVVPHELRNAFEDYIQELKIDAEREYYNRGIRKFSGTKSQNHIQLFERSYSNKGSVLEVNNNFPLVKNLQESLNKKQNSQLNLLLRMINTRVNNIRHVHEEKEFLGIEEKDGLSVEELYKNILELLSSGITNEMIREEIIPHLGFSYSSLPENIKAILK</sequence>
<dbReference type="EMBL" id="BMWZ01000006">
    <property type="protein sequence ID" value="GGZ88201.1"/>
    <property type="molecule type" value="Genomic_DNA"/>
</dbReference>
<keyword evidence="3" id="KW-1185">Reference proteome</keyword>
<dbReference type="Proteomes" id="UP000636004">
    <property type="component" value="Unassembled WGS sequence"/>
</dbReference>
<dbReference type="Gene3D" id="3.30.565.10">
    <property type="entry name" value="Histidine kinase-like ATPase, C-terminal domain"/>
    <property type="match status" value="1"/>
</dbReference>
<feature type="region of interest" description="Disordered" evidence="1">
    <location>
        <begin position="75"/>
        <end position="97"/>
    </location>
</feature>
<dbReference type="RefSeq" id="WP_189361774.1">
    <property type="nucleotide sequence ID" value="NZ_BMWZ01000006.1"/>
</dbReference>
<accession>A0A918R8X1</accession>
<protein>
    <submittedName>
        <fullName evidence="2">ATPase</fullName>
    </submittedName>
</protein>